<dbReference type="Gene3D" id="3.50.50.60">
    <property type="entry name" value="FAD/NAD(P)-binding domain"/>
    <property type="match status" value="1"/>
</dbReference>
<dbReference type="PANTHER" id="PTHR43004:SF19">
    <property type="entry name" value="BINDING MONOOXYGENASE, PUTATIVE (JCVI)-RELATED"/>
    <property type="match status" value="1"/>
</dbReference>
<dbReference type="Gene3D" id="3.30.9.10">
    <property type="entry name" value="D-Amino Acid Oxidase, subunit A, domain 2"/>
    <property type="match status" value="1"/>
</dbReference>
<evidence type="ECO:0000256" key="1">
    <source>
        <dbReference type="ARBA" id="ARBA00001974"/>
    </source>
</evidence>
<evidence type="ECO:0000313" key="6">
    <source>
        <dbReference type="Proteomes" id="UP000316639"/>
    </source>
</evidence>
<dbReference type="EMBL" id="VOBR01000012">
    <property type="protein sequence ID" value="TWP50408.1"/>
    <property type="molecule type" value="Genomic_DNA"/>
</dbReference>
<dbReference type="AlphaFoldDB" id="A0A563ES88"/>
<dbReference type="OrthoDB" id="4246007at2"/>
<keyword evidence="2" id="KW-0285">Flavoprotein</keyword>
<evidence type="ECO:0000256" key="2">
    <source>
        <dbReference type="ARBA" id="ARBA00022630"/>
    </source>
</evidence>
<evidence type="ECO:0000256" key="3">
    <source>
        <dbReference type="ARBA" id="ARBA00022827"/>
    </source>
</evidence>
<dbReference type="PANTHER" id="PTHR43004">
    <property type="entry name" value="TRK SYSTEM POTASSIUM UPTAKE PROTEIN"/>
    <property type="match status" value="1"/>
</dbReference>
<dbReference type="GO" id="GO:0016709">
    <property type="term" value="F:oxidoreductase activity, acting on paired donors, with incorporation or reduction of molecular oxygen, NAD(P)H as one donor, and incorporation of one atom of oxygen"/>
    <property type="evidence" value="ECO:0007669"/>
    <property type="project" value="UniProtKB-ARBA"/>
</dbReference>
<dbReference type="GO" id="GO:0071949">
    <property type="term" value="F:FAD binding"/>
    <property type="evidence" value="ECO:0007669"/>
    <property type="project" value="InterPro"/>
</dbReference>
<dbReference type="InterPro" id="IPR036188">
    <property type="entry name" value="FAD/NAD-bd_sf"/>
</dbReference>
<name>A0A563ES88_9PSEU</name>
<sequence length="531" mass="56281">MSDGHAPVLVVGGSVVGLSTAMFLAHHNVPCVLVERHPSTSIHPRAVGYYPRTIELLRSAGVADAVEKSAAGFATHRTRAGVESLAGKELFAKEELEDEDALSDLTPCRMVLLPQDRLEPHLRYRAEELGAELRFGTELRSFEQDADGVTAVLADVATGATTTVRADYLVAADGPRSAVRESLGIARTGRGVLSRHVSIAFNADMSEALRGRRFSVVHVQNSVVSGILVHDDTLTEGTFIVAYDPDKGESLEDFGDARCAELVRAAIGDPSTAIRIRSVFPWDMAEQVAERFVDGRVLLAGDAAHVIPPTGGYGANTGIADAHNLAWKLAMVVHGQAGPELVDTYAAEREPVGRYVAGQGSLTLAVRSKKATEEQLAAVDDAITVTTGYRYRSTAVRAEGDLEQVTTDPRALGGEPGGRAPHVLLELQGEPVSTVDLFGTGFVLLAGERADEWLRAANAVSTELEVSVAAHRIAPGSLLADPSGGWLAAYGIAADGAVLVRPDGFVAWRSRGSAQDPVHELAAVFRAVLSR</sequence>
<dbReference type="Proteomes" id="UP000316639">
    <property type="component" value="Unassembled WGS sequence"/>
</dbReference>
<gene>
    <name evidence="5" type="ORF">FKR81_19705</name>
</gene>
<comment type="caution">
    <text evidence="5">The sequence shown here is derived from an EMBL/GenBank/DDBJ whole genome shotgun (WGS) entry which is preliminary data.</text>
</comment>
<proteinExistence type="predicted"/>
<reference evidence="5 6" key="1">
    <citation type="submission" date="2019-07" db="EMBL/GenBank/DDBJ databases">
        <title>Lentzea xizangensis sp. nov., isolated from Qinghai-Tibetan Plateau Soils.</title>
        <authorList>
            <person name="Huang J."/>
        </authorList>
    </citation>
    <scope>NUCLEOTIDE SEQUENCE [LARGE SCALE GENOMIC DNA]</scope>
    <source>
        <strain evidence="5 6">FXJ1.1311</strain>
    </source>
</reference>
<dbReference type="RefSeq" id="WP_146353570.1">
    <property type="nucleotide sequence ID" value="NZ_VOBR01000012.1"/>
</dbReference>
<organism evidence="5 6">
    <name type="scientific">Lentzea tibetensis</name>
    <dbReference type="NCBI Taxonomy" id="2591470"/>
    <lineage>
        <taxon>Bacteria</taxon>
        <taxon>Bacillati</taxon>
        <taxon>Actinomycetota</taxon>
        <taxon>Actinomycetes</taxon>
        <taxon>Pseudonocardiales</taxon>
        <taxon>Pseudonocardiaceae</taxon>
        <taxon>Lentzea</taxon>
    </lineage>
</organism>
<dbReference type="Pfam" id="PF01494">
    <property type="entry name" value="FAD_binding_3"/>
    <property type="match status" value="1"/>
</dbReference>
<dbReference type="PRINTS" id="PR00420">
    <property type="entry name" value="RNGMNOXGNASE"/>
</dbReference>
<dbReference type="SUPFAM" id="SSF51905">
    <property type="entry name" value="FAD/NAD(P)-binding domain"/>
    <property type="match status" value="1"/>
</dbReference>
<feature type="domain" description="FAD-binding" evidence="4">
    <location>
        <begin position="6"/>
        <end position="356"/>
    </location>
</feature>
<keyword evidence="3" id="KW-0274">FAD</keyword>
<accession>A0A563ES88</accession>
<protein>
    <submittedName>
        <fullName evidence="5">FAD-dependent oxidoreductase</fullName>
    </submittedName>
</protein>
<keyword evidence="6" id="KW-1185">Reference proteome</keyword>
<dbReference type="InterPro" id="IPR002938">
    <property type="entry name" value="FAD-bd"/>
</dbReference>
<dbReference type="Gene3D" id="3.40.30.120">
    <property type="match status" value="1"/>
</dbReference>
<dbReference type="InterPro" id="IPR050641">
    <property type="entry name" value="RIFMO-like"/>
</dbReference>
<evidence type="ECO:0000259" key="4">
    <source>
        <dbReference type="Pfam" id="PF01494"/>
    </source>
</evidence>
<evidence type="ECO:0000313" key="5">
    <source>
        <dbReference type="EMBL" id="TWP50408.1"/>
    </source>
</evidence>
<comment type="cofactor">
    <cofactor evidence="1">
        <name>FAD</name>
        <dbReference type="ChEBI" id="CHEBI:57692"/>
    </cofactor>
</comment>
<dbReference type="Pfam" id="PF21274">
    <property type="entry name" value="Rng_hyd_C"/>
    <property type="match status" value="1"/>
</dbReference>